<reference evidence="1" key="1">
    <citation type="journal article" date="2020" name="Nature">
        <title>Giant virus diversity and host interactions through global metagenomics.</title>
        <authorList>
            <person name="Schulz F."/>
            <person name="Roux S."/>
            <person name="Paez-Espino D."/>
            <person name="Jungbluth S."/>
            <person name="Walsh D.A."/>
            <person name="Denef V.J."/>
            <person name="McMahon K.D."/>
            <person name="Konstantinidis K.T."/>
            <person name="Eloe-Fadrosh E.A."/>
            <person name="Kyrpides N.C."/>
            <person name="Woyke T."/>
        </authorList>
    </citation>
    <scope>NUCLEOTIDE SEQUENCE</scope>
    <source>
        <strain evidence="1">GVMAG-M-3300027747-57</strain>
    </source>
</reference>
<accession>A0A6C0JM33</accession>
<name>A0A6C0JM33_9ZZZZ</name>
<dbReference type="AlphaFoldDB" id="A0A6C0JM33"/>
<sequence length="414" mass="49897">MKKNTPVSNYLINFIYTHISHKLECFEKTRFSNESKKLLLILLNKITEGDLLFNKAQINKQPIKTMPISEYFHLLDTKIKTHIQNMKYIGYLYEFTIQSRKIKVYFIHEVENIESLFFQNAIKIVYIWLFIAQHFSKSECSQTLNIYFYLTNIKKQISEENNVLDREHINTGFTFACKQDNEINIFRKEEWFKVFIHECFHSFGLDFSHRECSHIDKKILNLFPVNINLRIYETYCEIWAELINIMFIIHSSSSSGENKTDGLNNIIKKLEKAIDYERMFSLFQCSKILTHYGLSYKHLHERTQEAIIARKLRYKENTSVLSYYIIKSFLIYKINHFIEWCVVHNGLSIRFGENDIDLNKNLNDYYELIREHYSNKKYTECLENLCEWFKKQKKTKRKDDIELKTMRMTLFENI</sequence>
<proteinExistence type="predicted"/>
<dbReference type="EMBL" id="MN740434">
    <property type="protein sequence ID" value="QHU06423.1"/>
    <property type="molecule type" value="Genomic_DNA"/>
</dbReference>
<evidence type="ECO:0000313" key="1">
    <source>
        <dbReference type="EMBL" id="QHU06423.1"/>
    </source>
</evidence>
<protein>
    <submittedName>
        <fullName evidence="1">Uncharacterized protein</fullName>
    </submittedName>
</protein>
<organism evidence="1">
    <name type="scientific">viral metagenome</name>
    <dbReference type="NCBI Taxonomy" id="1070528"/>
    <lineage>
        <taxon>unclassified sequences</taxon>
        <taxon>metagenomes</taxon>
        <taxon>organismal metagenomes</taxon>
    </lineage>
</organism>